<dbReference type="SMART" id="SM00271">
    <property type="entry name" value="DnaJ"/>
    <property type="match status" value="1"/>
</dbReference>
<evidence type="ECO:0000256" key="1">
    <source>
        <dbReference type="SAM" id="MobiDB-lite"/>
    </source>
</evidence>
<dbReference type="Gene3D" id="1.10.287.110">
    <property type="entry name" value="DnaJ domain"/>
    <property type="match status" value="1"/>
</dbReference>
<dbReference type="Pfam" id="PF14901">
    <property type="entry name" value="Jiv90"/>
    <property type="match status" value="1"/>
</dbReference>
<dbReference type="EMBL" id="KN716288">
    <property type="protein sequence ID" value="KJH47918.1"/>
    <property type="molecule type" value="Genomic_DNA"/>
</dbReference>
<keyword evidence="4" id="KW-1185">Reference proteome</keyword>
<feature type="compositionally biased region" description="Basic residues" evidence="1">
    <location>
        <begin position="792"/>
        <end position="802"/>
    </location>
</feature>
<dbReference type="PROSITE" id="PS50076">
    <property type="entry name" value="DNAJ_2"/>
    <property type="match status" value="1"/>
</dbReference>
<dbReference type="STRING" id="29172.A0A0D8XTH5"/>
<reference evidence="3 4" key="1">
    <citation type="submission" date="2013-11" db="EMBL/GenBank/DDBJ databases">
        <title>Draft genome of the bovine lungworm Dictyocaulus viviparus.</title>
        <authorList>
            <person name="Mitreva M."/>
        </authorList>
    </citation>
    <scope>NUCLEOTIDE SEQUENCE [LARGE SCALE GENOMIC DNA]</scope>
    <source>
        <strain evidence="3 4">HannoverDv2000</strain>
    </source>
</reference>
<feature type="compositionally biased region" description="Basic and acidic residues" evidence="1">
    <location>
        <begin position="747"/>
        <end position="756"/>
    </location>
</feature>
<evidence type="ECO:0000313" key="4">
    <source>
        <dbReference type="Proteomes" id="UP000053766"/>
    </source>
</evidence>
<dbReference type="CDD" id="cd06257">
    <property type="entry name" value="DnaJ"/>
    <property type="match status" value="1"/>
</dbReference>
<dbReference type="Pfam" id="PF00226">
    <property type="entry name" value="DnaJ"/>
    <property type="match status" value="1"/>
</dbReference>
<proteinExistence type="predicted"/>
<feature type="domain" description="J" evidence="2">
    <location>
        <begin position="552"/>
        <end position="616"/>
    </location>
</feature>
<feature type="region of interest" description="Disordered" evidence="1">
    <location>
        <begin position="15"/>
        <end position="44"/>
    </location>
</feature>
<feature type="region of interest" description="Disordered" evidence="1">
    <location>
        <begin position="737"/>
        <end position="756"/>
    </location>
</feature>
<dbReference type="AlphaFoldDB" id="A0A0D8XTH5"/>
<reference evidence="4" key="2">
    <citation type="journal article" date="2016" name="Sci. Rep.">
        <title>Dictyocaulus viviparus genome, variome and transcriptome elucidate lungworm biology and support future intervention.</title>
        <authorList>
            <person name="McNulty S.N."/>
            <person name="Strube C."/>
            <person name="Rosa B.A."/>
            <person name="Martin J.C."/>
            <person name="Tyagi R."/>
            <person name="Choi Y.J."/>
            <person name="Wang Q."/>
            <person name="Hallsworth Pepin K."/>
            <person name="Zhang X."/>
            <person name="Ozersky P."/>
            <person name="Wilson R.K."/>
            <person name="Sternberg P.W."/>
            <person name="Gasser R.B."/>
            <person name="Mitreva M."/>
        </authorList>
    </citation>
    <scope>NUCLEOTIDE SEQUENCE [LARGE SCALE GENOMIC DNA]</scope>
    <source>
        <strain evidence="4">HannoverDv2000</strain>
    </source>
</reference>
<dbReference type="PANTHER" id="PTHR44665">
    <property type="entry name" value="DNAJ HOMOLOG SUBFAMILY C MEMBER 14"/>
    <property type="match status" value="1"/>
</dbReference>
<feature type="compositionally biased region" description="Low complexity" evidence="1">
    <location>
        <begin position="28"/>
        <end position="44"/>
    </location>
</feature>
<organism evidence="3 4">
    <name type="scientific">Dictyocaulus viviparus</name>
    <name type="common">Bovine lungworm</name>
    <dbReference type="NCBI Taxonomy" id="29172"/>
    <lineage>
        <taxon>Eukaryota</taxon>
        <taxon>Metazoa</taxon>
        <taxon>Ecdysozoa</taxon>
        <taxon>Nematoda</taxon>
        <taxon>Chromadorea</taxon>
        <taxon>Rhabditida</taxon>
        <taxon>Rhabditina</taxon>
        <taxon>Rhabditomorpha</taxon>
        <taxon>Strongyloidea</taxon>
        <taxon>Metastrongylidae</taxon>
        <taxon>Dictyocaulus</taxon>
    </lineage>
</organism>
<sequence length="802" mass="91154">MSGYTSVVDDPEKHFLGNLLDDDTSHTSPLLNGGSSSSPGAIPPVSVISGVGPISTSSLLRSYWPEPPPPYSPPIQVSWGSGDFGASVKQNPFEYLPNVNSRSSTYIAQPQIHHHHHNLHHHSHTHNVVENHHHYPVTALKTPPLSYAINKLSEFSPTQDGVFRTNENLRIQNNEKLDKPRRNLEEQHYCALSAPLNKPPLSYRDVAARNDQGVSSDSGSVQQNKKSLVQSDLEIRKCTKTHDIIIPGRSNSTRASRGCLLFEFDTSFVIILHLGDCHIKSEHRINFQKITRKKVMAKKEKIALCQSASLSLVEQSAAVDAPTKYEVLKILTSKTAKATNTENLTHERGILLGLVVHNKFYDCYLELIRATMVNNGRSRSNSLSSGIENGTVIDVVARPKRTMDIKEKKKQTVLTNTVSQIQHKRRTVRKSDEFGWIEKGVIAISLVPNWIEFVFKWILSIVMDVCLQVYDVASSSVAYLSELMHSFLRRFLLSINSTAILLISSVRHFDVQRLLRFREPERLVWGLAENIVLPTTGGEALERFLYSPRCQDAYSALGLKASCTEEDVRRHYKRLSALLNPVKNILEGAEEACDMITKAYQALSTPDARKAYNLSRFHPRKNDLHHEIRDMWNKVRVRIEEARSFMYCDCGRRHPRIALDIRQSEARYCRRCKTRHAAKTNDIWVETRLCGLLWVYFTCCDGVVYDITDWATCEINYLKHVRPNSHTVQYRLITPSTSTSGKSAADATHKKQNEKLRNITEAAESRVDWGRSGHAQVSYLPLEPRSEDRSRRAANRRQKRWR</sequence>
<accession>A0A0D8XTH5</accession>
<name>A0A0D8XTH5_DICVI</name>
<feature type="region of interest" description="Disordered" evidence="1">
    <location>
        <begin position="780"/>
        <end position="802"/>
    </location>
</feature>
<dbReference type="InterPro" id="IPR052317">
    <property type="entry name" value="Viral_replicn-host_int_reg"/>
</dbReference>
<evidence type="ECO:0000259" key="2">
    <source>
        <dbReference type="PROSITE" id="PS50076"/>
    </source>
</evidence>
<dbReference type="PANTHER" id="PTHR44665:SF1">
    <property type="entry name" value="DNAJ HOMOLOG SUBFAMILY C MEMBER 14"/>
    <property type="match status" value="1"/>
</dbReference>
<dbReference type="InterPro" id="IPR001623">
    <property type="entry name" value="DnaJ_domain"/>
</dbReference>
<dbReference type="OrthoDB" id="1507364at2759"/>
<dbReference type="SUPFAM" id="SSF46565">
    <property type="entry name" value="Chaperone J-domain"/>
    <property type="match status" value="1"/>
</dbReference>
<gene>
    <name evidence="3" type="ORF">DICVIV_05985</name>
</gene>
<dbReference type="InterPro" id="IPR032843">
    <property type="entry name" value="Jiv"/>
</dbReference>
<protein>
    <submittedName>
        <fullName evidence="3">DnaJ domain protein</fullName>
    </submittedName>
</protein>
<dbReference type="Proteomes" id="UP000053766">
    <property type="component" value="Unassembled WGS sequence"/>
</dbReference>
<evidence type="ECO:0000313" key="3">
    <source>
        <dbReference type="EMBL" id="KJH47918.1"/>
    </source>
</evidence>
<dbReference type="InterPro" id="IPR036869">
    <property type="entry name" value="J_dom_sf"/>
</dbReference>